<dbReference type="EMBL" id="JBBPBN010000004">
    <property type="protein sequence ID" value="KAK9041733.1"/>
    <property type="molecule type" value="Genomic_DNA"/>
</dbReference>
<evidence type="ECO:0000256" key="1">
    <source>
        <dbReference type="SAM" id="MobiDB-lite"/>
    </source>
</evidence>
<name>A0ABR2TW64_9ROSI</name>
<comment type="caution">
    <text evidence="2">The sequence shown here is derived from an EMBL/GenBank/DDBJ whole genome shotgun (WGS) entry which is preliminary data.</text>
</comment>
<organism evidence="2 3">
    <name type="scientific">Hibiscus sabdariffa</name>
    <name type="common">roselle</name>
    <dbReference type="NCBI Taxonomy" id="183260"/>
    <lineage>
        <taxon>Eukaryota</taxon>
        <taxon>Viridiplantae</taxon>
        <taxon>Streptophyta</taxon>
        <taxon>Embryophyta</taxon>
        <taxon>Tracheophyta</taxon>
        <taxon>Spermatophyta</taxon>
        <taxon>Magnoliopsida</taxon>
        <taxon>eudicotyledons</taxon>
        <taxon>Gunneridae</taxon>
        <taxon>Pentapetalae</taxon>
        <taxon>rosids</taxon>
        <taxon>malvids</taxon>
        <taxon>Malvales</taxon>
        <taxon>Malvaceae</taxon>
        <taxon>Malvoideae</taxon>
        <taxon>Hibiscus</taxon>
    </lineage>
</organism>
<evidence type="ECO:0000313" key="3">
    <source>
        <dbReference type="Proteomes" id="UP001396334"/>
    </source>
</evidence>
<accession>A0ABR2TW64</accession>
<dbReference type="InterPro" id="IPR044273">
    <property type="entry name" value="PIF3-like"/>
</dbReference>
<feature type="region of interest" description="Disordered" evidence="1">
    <location>
        <begin position="180"/>
        <end position="205"/>
    </location>
</feature>
<dbReference type="PANTHER" id="PTHR46807">
    <property type="entry name" value="TRANSCRIPTION FACTOR PIF3"/>
    <property type="match status" value="1"/>
</dbReference>
<dbReference type="Proteomes" id="UP001396334">
    <property type="component" value="Unassembled WGS sequence"/>
</dbReference>
<reference evidence="2 3" key="1">
    <citation type="journal article" date="2024" name="G3 (Bethesda)">
        <title>Genome assembly of Hibiscus sabdariffa L. provides insights into metabolisms of medicinal natural products.</title>
        <authorList>
            <person name="Kim T."/>
        </authorList>
    </citation>
    <scope>NUCLEOTIDE SEQUENCE [LARGE SCALE GENOMIC DNA]</scope>
    <source>
        <strain evidence="2">TK-2024</strain>
        <tissue evidence="2">Old leaves</tissue>
    </source>
</reference>
<feature type="compositionally biased region" description="Low complexity" evidence="1">
    <location>
        <begin position="195"/>
        <end position="205"/>
    </location>
</feature>
<sequence>MPLYELYRMARGKLDSSQDKNPSTSTDLSAVPENDIVELVWENGQVLMQGQSSRARKFPSCNSLPFHTFKTRDKDVGNGGNNTKIGNSGVMDSVLSEIPMVVPSHDDDDEVVPWLKYPEDQSLENECSDLLPELCELTANGIPTRSNLASFDRKCQSIRDSFICSLNGYVGFEQGMLSKVPKPADDEARPSSGTSQPSQQCQVPSPYFRLRNL</sequence>
<keyword evidence="3" id="KW-1185">Reference proteome</keyword>
<evidence type="ECO:0000313" key="2">
    <source>
        <dbReference type="EMBL" id="KAK9041733.1"/>
    </source>
</evidence>
<proteinExistence type="predicted"/>
<dbReference type="PANTHER" id="PTHR46807:SF1">
    <property type="entry name" value="TRANSCRIPTION FACTOR PIF3"/>
    <property type="match status" value="1"/>
</dbReference>
<protein>
    <submittedName>
        <fullName evidence="2">Uncharacterized protein</fullName>
    </submittedName>
</protein>
<gene>
    <name evidence="2" type="ORF">V6N11_016823</name>
</gene>